<name>A0A3N4JTC1_9PEZI</name>
<evidence type="ECO:0000313" key="1">
    <source>
        <dbReference type="EMBL" id="RPB01604.1"/>
    </source>
</evidence>
<dbReference type="Proteomes" id="UP000276215">
    <property type="component" value="Unassembled WGS sequence"/>
</dbReference>
<dbReference type="OrthoDB" id="4772757at2759"/>
<accession>A0A3N4JTC1</accession>
<reference evidence="1 2" key="1">
    <citation type="journal article" date="2018" name="Nat. Ecol. Evol.">
        <title>Pezizomycetes genomes reveal the molecular basis of ectomycorrhizal truffle lifestyle.</title>
        <authorList>
            <person name="Murat C."/>
            <person name="Payen T."/>
            <person name="Noel B."/>
            <person name="Kuo A."/>
            <person name="Morin E."/>
            <person name="Chen J."/>
            <person name="Kohler A."/>
            <person name="Krizsan K."/>
            <person name="Balestrini R."/>
            <person name="Da Silva C."/>
            <person name="Montanini B."/>
            <person name="Hainaut M."/>
            <person name="Levati E."/>
            <person name="Barry K.W."/>
            <person name="Belfiori B."/>
            <person name="Cichocki N."/>
            <person name="Clum A."/>
            <person name="Dockter R.B."/>
            <person name="Fauchery L."/>
            <person name="Guy J."/>
            <person name="Iotti M."/>
            <person name="Le Tacon F."/>
            <person name="Lindquist E.A."/>
            <person name="Lipzen A."/>
            <person name="Malagnac F."/>
            <person name="Mello A."/>
            <person name="Molinier V."/>
            <person name="Miyauchi S."/>
            <person name="Poulain J."/>
            <person name="Riccioni C."/>
            <person name="Rubini A."/>
            <person name="Sitrit Y."/>
            <person name="Splivallo R."/>
            <person name="Traeger S."/>
            <person name="Wang M."/>
            <person name="Zifcakova L."/>
            <person name="Wipf D."/>
            <person name="Zambonelli A."/>
            <person name="Paolocci F."/>
            <person name="Nowrousian M."/>
            <person name="Ottonello S."/>
            <person name="Baldrian P."/>
            <person name="Spatafora J.W."/>
            <person name="Henrissat B."/>
            <person name="Nagy L.G."/>
            <person name="Aury J.M."/>
            <person name="Wincker P."/>
            <person name="Grigoriev I.V."/>
            <person name="Bonfante P."/>
            <person name="Martin F.M."/>
        </authorList>
    </citation>
    <scope>NUCLEOTIDE SEQUENCE [LARGE SCALE GENOMIC DNA]</scope>
    <source>
        <strain evidence="1 2">120613-1</strain>
    </source>
</reference>
<dbReference type="STRING" id="1336337.A0A3N4JTC1"/>
<sequence length="169" mass="19164">MALAKTRRIVQRWTELRARAQANRGSGRPLCCGFLIHRRMRVGELRAALGVELDTTDVRGDNLPSIQTLLASCLGLVTVDHEGSTVHLIHFTLQEYFNRHSETFLNPYSTVAEVCLTYLNFDCVKTSDYSKLCTTDDTLPRIRLLLLGNRARDETTESVKSLQLLKPMR</sequence>
<evidence type="ECO:0000313" key="2">
    <source>
        <dbReference type="Proteomes" id="UP000276215"/>
    </source>
</evidence>
<proteinExistence type="predicted"/>
<dbReference type="EMBL" id="ML120372">
    <property type="protein sequence ID" value="RPB01604.1"/>
    <property type="molecule type" value="Genomic_DNA"/>
</dbReference>
<gene>
    <name evidence="1" type="ORF">L873DRAFT_635381</name>
</gene>
<protein>
    <submittedName>
        <fullName evidence="1">Uncharacterized protein</fullName>
    </submittedName>
</protein>
<dbReference type="AlphaFoldDB" id="A0A3N4JTC1"/>
<organism evidence="1 2">
    <name type="scientific">Choiromyces venosus 120613-1</name>
    <dbReference type="NCBI Taxonomy" id="1336337"/>
    <lineage>
        <taxon>Eukaryota</taxon>
        <taxon>Fungi</taxon>
        <taxon>Dikarya</taxon>
        <taxon>Ascomycota</taxon>
        <taxon>Pezizomycotina</taxon>
        <taxon>Pezizomycetes</taxon>
        <taxon>Pezizales</taxon>
        <taxon>Tuberaceae</taxon>
        <taxon>Choiromyces</taxon>
    </lineage>
</organism>
<keyword evidence="2" id="KW-1185">Reference proteome</keyword>